<keyword evidence="3" id="KW-1185">Reference proteome</keyword>
<protein>
    <submittedName>
        <fullName evidence="2">Uncharacterized protein</fullName>
    </submittedName>
</protein>
<sequence>MKITMKRDTQIRDGDVECWQTWLYGFLIPLITAGSTVILINKQLACSTASNITSTQCSCGFHGIPCLPYTYCNLTKMGLRYKMSTISAAERVEQCPVTKFLWRGTMSLYRTLLIFSWNYSPAPTRRTSMVKGSYYYEMKLFPKTNESFKLEFDHSSVSAQFDHFCLVVFV</sequence>
<gene>
    <name evidence="2" type="primary">Acey_s0074.g899</name>
    <name evidence="2" type="ORF">Y032_0074g899</name>
</gene>
<feature type="transmembrane region" description="Helical" evidence="1">
    <location>
        <begin position="21"/>
        <end position="40"/>
    </location>
</feature>
<comment type="caution">
    <text evidence="2">The sequence shown here is derived from an EMBL/GenBank/DDBJ whole genome shotgun (WGS) entry which is preliminary data.</text>
</comment>
<accession>A0A016TVG4</accession>
<name>A0A016TVG4_9BILA</name>
<organism evidence="2 3">
    <name type="scientific">Ancylostoma ceylanicum</name>
    <dbReference type="NCBI Taxonomy" id="53326"/>
    <lineage>
        <taxon>Eukaryota</taxon>
        <taxon>Metazoa</taxon>
        <taxon>Ecdysozoa</taxon>
        <taxon>Nematoda</taxon>
        <taxon>Chromadorea</taxon>
        <taxon>Rhabditida</taxon>
        <taxon>Rhabditina</taxon>
        <taxon>Rhabditomorpha</taxon>
        <taxon>Strongyloidea</taxon>
        <taxon>Ancylostomatidae</taxon>
        <taxon>Ancylostomatinae</taxon>
        <taxon>Ancylostoma</taxon>
    </lineage>
</organism>
<reference evidence="3" key="1">
    <citation type="journal article" date="2015" name="Nat. Genet.">
        <title>The genome and transcriptome of the zoonotic hookworm Ancylostoma ceylanicum identify infection-specific gene families.</title>
        <authorList>
            <person name="Schwarz E.M."/>
            <person name="Hu Y."/>
            <person name="Antoshechkin I."/>
            <person name="Miller M.M."/>
            <person name="Sternberg P.W."/>
            <person name="Aroian R.V."/>
        </authorList>
    </citation>
    <scope>NUCLEOTIDE SEQUENCE</scope>
    <source>
        <strain evidence="3">HY135</strain>
    </source>
</reference>
<proteinExistence type="predicted"/>
<keyword evidence="1" id="KW-1133">Transmembrane helix</keyword>
<evidence type="ECO:0000313" key="3">
    <source>
        <dbReference type="Proteomes" id="UP000024635"/>
    </source>
</evidence>
<dbReference type="Proteomes" id="UP000024635">
    <property type="component" value="Unassembled WGS sequence"/>
</dbReference>
<dbReference type="EMBL" id="JARK01001410">
    <property type="protein sequence ID" value="EYC06800.1"/>
    <property type="molecule type" value="Genomic_DNA"/>
</dbReference>
<keyword evidence="1" id="KW-0472">Membrane</keyword>
<keyword evidence="1" id="KW-0812">Transmembrane</keyword>
<evidence type="ECO:0000313" key="2">
    <source>
        <dbReference type="EMBL" id="EYC06800.1"/>
    </source>
</evidence>
<evidence type="ECO:0000256" key="1">
    <source>
        <dbReference type="SAM" id="Phobius"/>
    </source>
</evidence>
<dbReference type="AlphaFoldDB" id="A0A016TVG4"/>